<proteinExistence type="predicted"/>
<reference evidence="2" key="2">
    <citation type="submission" date="2014-06" db="EMBL/GenBank/DDBJ databases">
        <title>The complete genome of Blastobotrys (Arxula) adeninivorans LS3 - a yeast of biotechnological interest.</title>
        <authorList>
            <person name="Kunze G."/>
            <person name="Gaillardin C."/>
            <person name="Czernicka M."/>
            <person name="Durrens P."/>
            <person name="Martin T."/>
            <person name="Boer E."/>
            <person name="Gabaldon T."/>
            <person name="Cruz J."/>
            <person name="Talla E."/>
            <person name="Marck C."/>
            <person name="Goffeau A."/>
            <person name="Barbe V."/>
            <person name="Baret P."/>
            <person name="Baronian K."/>
            <person name="Beier S."/>
            <person name="Bleykasten C."/>
            <person name="Bode R."/>
            <person name="Casaregola S."/>
            <person name="Despons L."/>
            <person name="Fairhead C."/>
            <person name="Giersberg M."/>
            <person name="Gierski P."/>
            <person name="Hahnel U."/>
            <person name="Hartmann A."/>
            <person name="Jankowska D."/>
            <person name="Jubin C."/>
            <person name="Jung P."/>
            <person name="Lafontaine I."/>
            <person name="Leh-Louis V."/>
            <person name="Lemaire M."/>
            <person name="Marcet-Houben M."/>
            <person name="Mascher M."/>
            <person name="Morel G."/>
            <person name="Richard G.-F."/>
            <person name="Riechen J."/>
            <person name="Sacerdot C."/>
            <person name="Sarkar A."/>
            <person name="Savel G."/>
            <person name="Schacherer J."/>
            <person name="Sherman D."/>
            <person name="Straub M.-L."/>
            <person name="Stein N."/>
            <person name="Thierry A."/>
            <person name="Trautwein-Schult A."/>
            <person name="Westhof E."/>
            <person name="Worch S."/>
            <person name="Dujon B."/>
            <person name="Souciet J.-L."/>
            <person name="Wincker P."/>
            <person name="Scholz U."/>
            <person name="Neuveglise N."/>
        </authorList>
    </citation>
    <scope>NUCLEOTIDE SEQUENCE</scope>
    <source>
        <strain evidence="2">LS3</strain>
    </source>
</reference>
<sequence>MPRMKNRYKRRGRGKMIYPDMPTARRRVTSHTNGTNEKNSTPLSYWKDTLYFRFENNKEKLESWLRKILPVAQLSADRYDTTVFIENGASVADEIDEVLRKCDVKGQRTVGLYGHYQVTMLSAPHEESTTYLSSPYRKVRRILMCFVQRNGILPDATQPFRDTLTQVFLSPDFDVEDAEVLLAQAHMNTVEGVEGFLAKLVSMTGSASTIQQDGIAECLARRVENYCQNHLNCHTLIPPWLTRGRNSSMYEKEPDMSYKPAFYSLTAQETGTVECVSAICEVAMSDSLSKGIFDVMTSFAGTRFLLDLGLVVDIEANEDTDSIDRIRLILVDGTVENLVELSRDNSAVAFVARDKIENRLQNLQTLQNYLNSDPRQIFQDSPPKRSLLESYRLLQNSINYTIAELHNAGNAVAEVLSQPIVGREGRNEDSNIVTACEVLLTNCTIVELSRDNDGIVTSNRDALSFPVASYLGLLLGPDFETEVSLTIDDMRGIFDAVETAFRLKNLEKIQIPIAITVSQEYINPEHYSAFVDMQGSDFDRAAFSNGGSYTTRNLEMGFFTLDAIKHFALMYHPELGGRSKRIMMAAGLHWMSNASKMEREREGDFIYDLVREMSPETTSRGPEPLMEQDAQNATAEPAGRYGRFISDLLSDHADASENSKERFRTILNNKGVKDLVQAGNNESRLREMVARRTLDGFLDELGEDTREARDRLIREVNPGRRRVNRASRSL</sequence>
<gene>
    <name evidence="2" type="ORF">GNLVRS02_ARAD1C07788g</name>
</gene>
<evidence type="ECO:0000313" key="2">
    <source>
        <dbReference type="EMBL" id="CDP34235.1"/>
    </source>
</evidence>
<reference evidence="2" key="1">
    <citation type="submission" date="2014-02" db="EMBL/GenBank/DDBJ databases">
        <authorList>
            <person name="Genoscope - CEA"/>
        </authorList>
    </citation>
    <scope>NUCLEOTIDE SEQUENCE</scope>
    <source>
        <strain evidence="2">LS3</strain>
    </source>
</reference>
<name>A0A060SZH1_BLAAD</name>
<protein>
    <submittedName>
        <fullName evidence="2">ARAD1C07788p</fullName>
    </submittedName>
</protein>
<organism evidence="2">
    <name type="scientific">Blastobotrys adeninivorans</name>
    <name type="common">Yeast</name>
    <name type="synonym">Arxula adeninivorans</name>
    <dbReference type="NCBI Taxonomy" id="409370"/>
    <lineage>
        <taxon>Eukaryota</taxon>
        <taxon>Fungi</taxon>
        <taxon>Dikarya</taxon>
        <taxon>Ascomycota</taxon>
        <taxon>Saccharomycotina</taxon>
        <taxon>Dipodascomycetes</taxon>
        <taxon>Dipodascales</taxon>
        <taxon>Trichomonascaceae</taxon>
        <taxon>Blastobotrys</taxon>
    </lineage>
</organism>
<dbReference type="AlphaFoldDB" id="A0A060SZH1"/>
<feature type="region of interest" description="Disordered" evidence="1">
    <location>
        <begin position="615"/>
        <end position="634"/>
    </location>
</feature>
<dbReference type="EMBL" id="HG937693">
    <property type="protein sequence ID" value="CDP34235.1"/>
    <property type="molecule type" value="Genomic_DNA"/>
</dbReference>
<evidence type="ECO:0000256" key="1">
    <source>
        <dbReference type="SAM" id="MobiDB-lite"/>
    </source>
</evidence>
<accession>A0A060SZH1</accession>
<dbReference type="PhylomeDB" id="A0A060SZH1"/>